<reference evidence="4 5" key="1">
    <citation type="journal article" date="2023" name="Insect Mol. Biol.">
        <title>Genome sequencing provides insights into the evolution of gene families encoding plant cell wall-degrading enzymes in longhorned beetles.</title>
        <authorList>
            <person name="Shin N.R."/>
            <person name="Okamura Y."/>
            <person name="Kirsch R."/>
            <person name="Pauchet Y."/>
        </authorList>
    </citation>
    <scope>NUCLEOTIDE SEQUENCE [LARGE SCALE GENOMIC DNA]</scope>
    <source>
        <strain evidence="4">EAD_L_NR</strain>
    </source>
</reference>
<dbReference type="PROSITE" id="PS50143">
    <property type="entry name" value="BIR_REPEAT_2"/>
    <property type="match status" value="1"/>
</dbReference>
<keyword evidence="5" id="KW-1185">Reference proteome</keyword>
<dbReference type="Pfam" id="PF00653">
    <property type="entry name" value="BIR"/>
    <property type="match status" value="1"/>
</dbReference>
<keyword evidence="2" id="KW-0833">Ubl conjugation pathway</keyword>
<feature type="compositionally biased region" description="Low complexity" evidence="3">
    <location>
        <begin position="1403"/>
        <end position="1422"/>
    </location>
</feature>
<dbReference type="GO" id="GO:0005634">
    <property type="term" value="C:nucleus"/>
    <property type="evidence" value="ECO:0007669"/>
    <property type="project" value="TreeGrafter"/>
</dbReference>
<feature type="compositionally biased region" description="Basic and acidic residues" evidence="3">
    <location>
        <begin position="2016"/>
        <end position="2033"/>
    </location>
</feature>
<feature type="region of interest" description="Disordered" evidence="3">
    <location>
        <begin position="2016"/>
        <end position="2037"/>
    </location>
</feature>
<dbReference type="GO" id="GO:0016740">
    <property type="term" value="F:transferase activity"/>
    <property type="evidence" value="ECO:0007669"/>
    <property type="project" value="UniProtKB-KW"/>
</dbReference>
<comment type="caution">
    <text evidence="4">The sequence shown here is derived from an EMBL/GenBank/DDBJ whole genome shotgun (WGS) entry which is preliminary data.</text>
</comment>
<sequence length="4399" mass="492668">TNDKCCLSMAQDVFSKMAEDQWMLSEDGYLNVDTDVKEIIYHPSLNVILICTKSGVVRVLDVNSGVILQSSYLSAINQNEVKCRYIPVVDRILFCDGQALGVRSDYNGVLLLDSILQKAVSDGKEEVKVELPLSEAIILKQSLSTANITGTEQVVNELTNVITNAQKQYKKGIKAQKWNTVCLETPLDDLRAAASNTVVDLLAKNQHTPELGVASAVEERLSELLGEPVSAADRKSMASEYRRRETFSHWPHMDYKWALPDQMAQAGFYHQPNSSGEDRAMCFTCTVCLVCWELTDEPWSEHERHSPNCPFVMGEYTQNVPLSVTYATNPAIDSTYRSLNIKVLGNSTIPQLIPTATSDGLISVFDVCGKVKRTHSFYVTQFDSHILEKFTQDFGTPGFWTGNEERKYPVEKKITSLCILGGKSYTVNSETKSPRPTIVCGLKLKCFPENTISVSKKSSDDINEESMHIMELDQGLSRLYLVVYDFMYSKEQEEAENEIKFETKSAPIIPLKKSNISEKDEKIILSMLDNFDPNEIESEELPSYNLNFMKQLSSFYKTLIPGESDEVFLPPPIVYMKGMGHSGPRAITFDEFNSTKTDSSSSNYNVHPLTNGPFKSLNSSESSELSISDHITELKNNQPTKKLNYSRAVQCINLPEQCREYSDLDIVDIFATPDKTHLVVVLKGLYCSKSFLLLYQIDDSDKMVKIKSEPAAIKELAEFEKPVEISLLPTVDKIGNFYKHSSAVNAEGYIVLVCVDGAVRIVDLSTLNIICYAKIEDEKFVSAAYCNSLDRLCASTENGSLHFFALYDTDNESSDDHEEDDMFNINVDSTVAISQQLDSLDNMEVTRCFQEPPDKIQLEDLKNFKQLCNFEPLKTCYCVIVPPCWSEFQQAQRQRRQPQILKNEKEQHTKTWRLQTDTTTWDEHIFEITLPSATLLDHVDVHFTLQPATTLPHVEVTLLRQNKSGIGHNRDMRFSVDETVTIDMLQWVDNPVISQEYLRAHNADILAGPINIASHLDLTEQSGMITLTSPKLYKSKIRNLLLHIRAVYSKDVMNKNGNKSSRKFDKGSSPNVDKSAMSSIEKADYYMGCDVIHELSLTLYGVKHMNILHERTQKNLMLDSNVFISSLIITAVSSTSNEVMGLVLDILDWIASVRLTRNRSNNGTAPNQQLDFVNIVAEHLPELLHHCILLAGRSIAHKCMRLIITCCSGASNVSSSCGDKFSNSVLNSLFTILESINEVKSASGLQWIFALLLKVSAKEKEKLISSKCISLLSEISTELEKRMNPYHLLLRSRYGLYGTPLEPELFDIEPPPYVRGGSSSSYLLTSNPNAVSEQSFQNMECFTNYSFNKESICPKDVLSTAEPKLKYKNVASQKIIRGLIETEPLHFTCVMASEGTRVERADANSNASPVNNVVPFTTSSPTQGGGTTSNKKEDLQQLLQNYVEKQVNEKVKAINNRLESGSSSNEAGSSKWLVQVLSETQQVMERKIDAMYQNFSKNLDYSNLTKPASASDDITITSNQSGHLPWQQLLGVPPRQVIVVERMQSGARRHVTLDFGKPVLLTDIIIPSCSDLVTASIDIWLKGEDIDEKRLVVATDIGTRNLLLTDLQPPPLCRYMKITVVGRYGMSTIRCRIPLGYFYGHIVVLPEEIPVELGPSTIQLLCTDLEKHLNILSKLFEDISCRYSLACSKLKELLHPFLIADMNNALHLSTYMNISKDKIMNTTNVEHNKIFNAYQETIMYQHQLNTVRNVMARIEGSISGNVMQQNSSDISITSTDKFTAIAEGLLEVLLSVETATEIEPYLCQQLFRGLCVSQSSRLQLLAAIFLEKSCGRLPFWGNFLADTLTEMFSTSCTMKFPQDRLFILLAYLSRKTPEKSAVIDAALRVVHNTLKPLYHNRKSLLAVTIDLPLLSWLLMYLSLQLSLSRSATNSVDRWNWVLGEMVGNIKVDNMRNNNRKKTKRMPPACTNSSNYISPCCYEFTTDIPATIEAIRSLAKPCYVIKKRQIDEIEGDKKRIMKKNYEPSKPKENKEPFPERPVVTPKPPQFIDTPHCLAVAKGLLKLILSMDHSCSSDMMLLSFKVISRLVTLAKLQLNQLLNEGHLLELINFCMTCKIPWAPYALACFLQDTVELSSGRTNDIEMETDSSASTSWPQNEMPIEVDSICENFIIDDPIIVEPMISKPSKTNSSINNDNFPPLPSVYESEDSDFEELLEDLEKVRNTTSKLSKSTIGSNSSISCAVDSRLELGVQSNSEMALKKLIIKNTQTLLHNITSETNQKETDNGLTPWPTPVEISPLESSFCNHKMLTFCFEYLFDNLENQTPSKIENILQLWLTLNCSNRNEKFDPSTIPLITLKSDSVNHLITTMAWTPGLSLTTWCIALQILTLVCNINNAKKWFDLSGMANTIVNHLDFVQLFLSLLSGSGSAFTGKVLAGPSLCKSLHDFLVRLQMRCDIVSPSSKLGNQLKTSLLKVIYQLAQPAGPIASRLGPLDAQCKLLQSMLYLDFSNTDLSIAMSTLESTAALVHSNMLNVDKIKCINIGEKQSMMTSTFSDIFASVLGTDSNKQDRSVSYEDLLIIMLKLLGKLVQTPIPVGTDDSEGMETEPPVISQTDESKAEQIHQDSNRSPQPMPCFADIVLQNHLTITRLCRCLAACKSSSLCMLANVSQKVAFSNISEPNTVGDAVFHLLALLAKKASRKELLMHPLLLFLSQTPQLSEPLLWFILQVLDMEESIRCFFNAGGITILAESIVRSSSSPSTLSRAGTISTVMQHFSGVNTSSDANSVICSASTAKKMLQASIENKMSLINFAPFSTISCQSGTAQSADVLIQGLAGATHRRARTPLWSYHFYPEEVHTELMLQLPSAILLREVQLQPHAGSLATCPSFVSLEVSANGPSRLVPACLPLPTSGLTYIRLHLPVPKVVNCVLIRLYKPRDANSIGLLQVRLLGSYAFGTLNQNPESEDESHCKHSLGWLRLLHHCFTLPVDIESRQQIVGCASEVSELLGVCCGLLLVPSHILPVYLPCLEKVLRELALFSPENGVLAIKTLLENRSGIMDPIMVVDSSWQDRLFINVTGYQSACELLYQICEHQDVNTSYRVKIILDWLETVAKEAAISGNFDDCNAAYISSIASILWSAKHDDRKDSEGMTDDYKRVFEVNSEWYGRLVIGELSNLYLTREQLETIALVSRSPTSVQQLLDSGLPKLLNSAIFQFCLAKDDSTVPMAKLENVAAILQFFTDVSDEKMMRDWLGSPDGSSFWLHLLNWLCKKPSNRTSNLQPEAHIHLEEVCVKFLSKCCLCHPANQTRLAKVLCDVISLQTNGISGFMRRLILQLLLENEKIPVSVEAEETLYKSAKSVQMYIPIHPAFKQTYNRAMLYLSTNTSLLEILEQHIYFNSSYKVESSMSKKTSTTKKDIFKKWFAEDSDLSMAAGVTAKDKRAKDVKNQITATPLSKKKRYTSESTVGTDIVEGRLIKCEAFSDQPLPLTGTLGQLLRLIESKGTTTDWPYIHLKICQSKNSEEKSGNTEVAFPYYQQPICSALQVFSSMGGLALLAQHLPTVYPETIRPTTSEKTNSEQNDSDWIKVEDCDDIYEDLEDNVGTSSPSKSAGLISHVPPHSLTAFGLFLRLPGYAEVLLKDMKKALCLLRLVLGVTDDGEGGDIFQSPVADSLPTLPFEVLRKLYDATPLSTDDGRLLRKISINTGVVHLLLACLGIFTHHSNANGDKDGGNCKGREDRSQHYWAKGTGYGTGSTQQSWNVEQALMKQKNEEEHVTVLLQVLSSYINPNDDAGDELCEDVLPQSFYDLLAHSSLLTAISSYLRNDSVLDMARHIPLYKAVLKLLRAIAVSSQLISLLLPQKSRGSEPSISALLKNMKTCVNTYASKLRINTKPNSKMKSKLGEQLDELEQGEGLATLMPDIQNTANLVSKVTSGLIESDGSFDTEIPMEHKAGISVEEKYLKIMKNLQFESKKWFKERSRMRTLIEEAELHTLIPKLLAGSSEMITEMPEGGIKFVVAHHFESNAKATGEQSHPARVKRIAQEAVTLSTSLPLSYSSSVFVRYDTSRPEEKWNAQTSSFLQVLVSIQSLILVPEPYFNEPGYERARGTPAGTVSSRDYNLNICQATVRWAMLEQILKPCPCFKDIIHTHFYLKRYEIITQVEKWISEVEQEVKKEKKTSRSNKKSPTSTLDAFKKIYQQLKDALFKLKPPTDLETEEEDERATPTNMEVVSEVHQHKDNDTDNDLEKMVNDMSEMIRKAKIARARLYPLLCGGSRLNLRNKLLLIKSIIQPRLTYASTAWGHACKTHLKRIQAVENIALRTAVGAPWFVRNRDLHRDLQWTRVQEVIKAKAAKVYAKATDHENPLLSYERRWTTCQIAPRRTDGQGNSFWIQGEDNQNKIRFLCFR</sequence>
<evidence type="ECO:0008006" key="6">
    <source>
        <dbReference type="Google" id="ProtNLM"/>
    </source>
</evidence>
<accession>A0AAV8WG11</accession>
<dbReference type="EMBL" id="JANEYG010000001">
    <property type="protein sequence ID" value="KAJ8925287.1"/>
    <property type="molecule type" value="Genomic_DNA"/>
</dbReference>
<name>A0AAV8WG11_9CUCU</name>
<dbReference type="Gene3D" id="1.10.1170.10">
    <property type="entry name" value="Inhibitor Of Apoptosis Protein (2mihbC-IAP-1), Chain A"/>
    <property type="match status" value="1"/>
</dbReference>
<dbReference type="Proteomes" id="UP001159042">
    <property type="component" value="Unassembled WGS sequence"/>
</dbReference>
<dbReference type="GO" id="GO:0004869">
    <property type="term" value="F:cysteine-type endopeptidase inhibitor activity"/>
    <property type="evidence" value="ECO:0007669"/>
    <property type="project" value="TreeGrafter"/>
</dbReference>
<dbReference type="CDD" id="cd00022">
    <property type="entry name" value="BIR"/>
    <property type="match status" value="1"/>
</dbReference>
<keyword evidence="1" id="KW-0808">Transferase</keyword>
<dbReference type="SUPFAM" id="SSF54495">
    <property type="entry name" value="UBC-like"/>
    <property type="match status" value="1"/>
</dbReference>
<organism evidence="4 5">
    <name type="scientific">Exocentrus adspersus</name>
    <dbReference type="NCBI Taxonomy" id="1586481"/>
    <lineage>
        <taxon>Eukaryota</taxon>
        <taxon>Metazoa</taxon>
        <taxon>Ecdysozoa</taxon>
        <taxon>Arthropoda</taxon>
        <taxon>Hexapoda</taxon>
        <taxon>Insecta</taxon>
        <taxon>Pterygota</taxon>
        <taxon>Neoptera</taxon>
        <taxon>Endopterygota</taxon>
        <taxon>Coleoptera</taxon>
        <taxon>Polyphaga</taxon>
        <taxon>Cucujiformia</taxon>
        <taxon>Chrysomeloidea</taxon>
        <taxon>Cerambycidae</taxon>
        <taxon>Lamiinae</taxon>
        <taxon>Acanthocinini</taxon>
        <taxon>Exocentrus</taxon>
    </lineage>
</organism>
<dbReference type="SMART" id="SM00238">
    <property type="entry name" value="BIR"/>
    <property type="match status" value="1"/>
</dbReference>
<feature type="compositionally biased region" description="Basic and acidic residues" evidence="3">
    <location>
        <begin position="2610"/>
        <end position="2621"/>
    </location>
</feature>
<evidence type="ECO:0000256" key="3">
    <source>
        <dbReference type="SAM" id="MobiDB-lite"/>
    </source>
</evidence>
<gene>
    <name evidence="4" type="ORF">NQ315_009116</name>
</gene>
<protein>
    <recommendedName>
        <fullName evidence="6">UBC core domain-containing protein</fullName>
    </recommendedName>
</protein>
<dbReference type="PANTHER" id="PTHR46116:SF39">
    <property type="entry name" value="BACULOVIRAL IAP REPEAT-CONTAINING PROTEIN 6"/>
    <property type="match status" value="1"/>
</dbReference>
<feature type="non-terminal residue" evidence="4">
    <location>
        <position position="1"/>
    </location>
</feature>
<evidence type="ECO:0000256" key="2">
    <source>
        <dbReference type="ARBA" id="ARBA00022786"/>
    </source>
</evidence>
<dbReference type="PANTHER" id="PTHR46116">
    <property type="entry name" value="(E3-INDEPENDENT) E2 UBIQUITIN-CONJUGATING ENZYME"/>
    <property type="match status" value="1"/>
</dbReference>
<dbReference type="SUPFAM" id="SSF57924">
    <property type="entry name" value="Inhibitor of apoptosis (IAP) repeat"/>
    <property type="match status" value="1"/>
</dbReference>
<dbReference type="GO" id="GO:0043066">
    <property type="term" value="P:negative regulation of apoptotic process"/>
    <property type="evidence" value="ECO:0007669"/>
    <property type="project" value="TreeGrafter"/>
</dbReference>
<evidence type="ECO:0000256" key="1">
    <source>
        <dbReference type="ARBA" id="ARBA00022679"/>
    </source>
</evidence>
<feature type="region of interest" description="Disordered" evidence="3">
    <location>
        <begin position="2591"/>
        <end position="2625"/>
    </location>
</feature>
<dbReference type="InterPro" id="IPR001370">
    <property type="entry name" value="BIR_rpt"/>
</dbReference>
<dbReference type="FunFam" id="1.10.1170.10:FF:000001">
    <property type="entry name" value="baculoviral IAP repeat-containing protein 6 isoform X1"/>
    <property type="match status" value="1"/>
</dbReference>
<dbReference type="InterPro" id="IPR016135">
    <property type="entry name" value="UBQ-conjugating_enzyme/RWD"/>
</dbReference>
<dbReference type="SUPFAM" id="SSF50978">
    <property type="entry name" value="WD40 repeat-like"/>
    <property type="match status" value="1"/>
</dbReference>
<feature type="region of interest" description="Disordered" evidence="3">
    <location>
        <begin position="1402"/>
        <end position="1430"/>
    </location>
</feature>
<evidence type="ECO:0000313" key="4">
    <source>
        <dbReference type="EMBL" id="KAJ8925287.1"/>
    </source>
</evidence>
<evidence type="ECO:0000313" key="5">
    <source>
        <dbReference type="Proteomes" id="UP001159042"/>
    </source>
</evidence>
<proteinExistence type="predicted"/>
<dbReference type="Gene3D" id="3.10.110.10">
    <property type="entry name" value="Ubiquitin Conjugating Enzyme"/>
    <property type="match status" value="2"/>
</dbReference>
<dbReference type="InterPro" id="IPR036322">
    <property type="entry name" value="WD40_repeat_dom_sf"/>
</dbReference>